<reference evidence="2" key="1">
    <citation type="submission" date="2018-01" db="EMBL/GenBank/DDBJ databases">
        <title>An insight into the sialome of Amazonian anophelines.</title>
        <authorList>
            <person name="Ribeiro J.M."/>
            <person name="Scarpassa V."/>
            <person name="Calvo E."/>
        </authorList>
    </citation>
    <scope>NUCLEOTIDE SEQUENCE</scope>
</reference>
<organism evidence="2">
    <name type="scientific">Anopheles darlingi</name>
    <name type="common">Mosquito</name>
    <dbReference type="NCBI Taxonomy" id="43151"/>
    <lineage>
        <taxon>Eukaryota</taxon>
        <taxon>Metazoa</taxon>
        <taxon>Ecdysozoa</taxon>
        <taxon>Arthropoda</taxon>
        <taxon>Hexapoda</taxon>
        <taxon>Insecta</taxon>
        <taxon>Pterygota</taxon>
        <taxon>Neoptera</taxon>
        <taxon>Endopterygota</taxon>
        <taxon>Diptera</taxon>
        <taxon>Nematocera</taxon>
        <taxon>Culicoidea</taxon>
        <taxon>Culicidae</taxon>
        <taxon>Anophelinae</taxon>
        <taxon>Anopheles</taxon>
    </lineage>
</organism>
<keyword evidence="1" id="KW-0732">Signal</keyword>
<proteinExistence type="predicted"/>
<dbReference type="AlphaFoldDB" id="A0A2M4D0D5"/>
<sequence length="97" mass="10935">MYREYIFLLLLLLLLSRTKRTYTYTHTHTQTYTLTIPSGARVGIEHSTLYALRALRVRAGSDPINRYADCLLPALEERTKSNSARGRCTALSCNGPG</sequence>
<evidence type="ECO:0000313" key="2">
    <source>
        <dbReference type="EMBL" id="MBW71005.1"/>
    </source>
</evidence>
<name>A0A2M4D0D5_ANODA</name>
<feature type="signal peptide" evidence="1">
    <location>
        <begin position="1"/>
        <end position="23"/>
    </location>
</feature>
<dbReference type="EMBL" id="GGFL01006827">
    <property type="protein sequence ID" value="MBW71005.1"/>
    <property type="molecule type" value="Transcribed_RNA"/>
</dbReference>
<evidence type="ECO:0000256" key="1">
    <source>
        <dbReference type="SAM" id="SignalP"/>
    </source>
</evidence>
<feature type="chain" id="PRO_5014688841" evidence="1">
    <location>
        <begin position="24"/>
        <end position="97"/>
    </location>
</feature>
<accession>A0A2M4D0D5</accession>
<protein>
    <submittedName>
        <fullName evidence="2">Putative secreted protein</fullName>
    </submittedName>
</protein>